<proteinExistence type="predicted"/>
<gene>
    <name evidence="1" type="ORF">PECUL_23A058435</name>
</gene>
<evidence type="ECO:0000313" key="1">
    <source>
        <dbReference type="EMBL" id="CAH2321916.1"/>
    </source>
</evidence>
<organism evidence="1 2">
    <name type="scientific">Pelobates cultripes</name>
    <name type="common">Western spadefoot toad</name>
    <dbReference type="NCBI Taxonomy" id="61616"/>
    <lineage>
        <taxon>Eukaryota</taxon>
        <taxon>Metazoa</taxon>
        <taxon>Chordata</taxon>
        <taxon>Craniata</taxon>
        <taxon>Vertebrata</taxon>
        <taxon>Euteleostomi</taxon>
        <taxon>Amphibia</taxon>
        <taxon>Batrachia</taxon>
        <taxon>Anura</taxon>
        <taxon>Pelobatoidea</taxon>
        <taxon>Pelobatidae</taxon>
        <taxon>Pelobates</taxon>
    </lineage>
</organism>
<keyword evidence="2" id="KW-1185">Reference proteome</keyword>
<protein>
    <submittedName>
        <fullName evidence="1">Uncharacterized protein</fullName>
    </submittedName>
</protein>
<dbReference type="AlphaFoldDB" id="A0AAD1WSY8"/>
<dbReference type="EMBL" id="OW240922">
    <property type="protein sequence ID" value="CAH2321916.1"/>
    <property type="molecule type" value="Genomic_DNA"/>
</dbReference>
<sequence>MAELLNKIGDIEVRHKRTLSEDTYTELLGLRRQLQALLLKKHYRQRLKAFYYIHTNKGGKLLARMLRGQQTHAQVHKLKIAGRRTTIAHEFRSYYTQLYNLHQQPPNRH</sequence>
<name>A0AAD1WSY8_PELCU</name>
<reference evidence="1" key="1">
    <citation type="submission" date="2022-03" db="EMBL/GenBank/DDBJ databases">
        <authorList>
            <person name="Alioto T."/>
            <person name="Alioto T."/>
            <person name="Gomez Garrido J."/>
        </authorList>
    </citation>
    <scope>NUCLEOTIDE SEQUENCE</scope>
</reference>
<dbReference type="Proteomes" id="UP001295444">
    <property type="component" value="Chromosome 11"/>
</dbReference>
<accession>A0AAD1WSY8</accession>
<evidence type="ECO:0000313" key="2">
    <source>
        <dbReference type="Proteomes" id="UP001295444"/>
    </source>
</evidence>